<keyword evidence="4" id="KW-1133">Transmembrane helix</keyword>
<feature type="transmembrane region" description="Helical" evidence="4">
    <location>
        <begin position="6"/>
        <end position="22"/>
    </location>
</feature>
<organism evidence="6 7">
    <name type="scientific">Sediminitomix flava</name>
    <dbReference type="NCBI Taxonomy" id="379075"/>
    <lineage>
        <taxon>Bacteria</taxon>
        <taxon>Pseudomonadati</taxon>
        <taxon>Bacteroidota</taxon>
        <taxon>Cytophagia</taxon>
        <taxon>Cytophagales</taxon>
        <taxon>Flammeovirgaceae</taxon>
        <taxon>Sediminitomix</taxon>
    </lineage>
</organism>
<reference evidence="6 7" key="1">
    <citation type="submission" date="2018-03" db="EMBL/GenBank/DDBJ databases">
        <title>Genomic Encyclopedia of Archaeal and Bacterial Type Strains, Phase II (KMG-II): from individual species to whole genera.</title>
        <authorList>
            <person name="Goeker M."/>
        </authorList>
    </citation>
    <scope>NUCLEOTIDE SEQUENCE [LARGE SCALE GENOMIC DNA]</scope>
    <source>
        <strain evidence="6 7">DSM 28229</strain>
    </source>
</reference>
<dbReference type="EMBL" id="QGDO01000002">
    <property type="protein sequence ID" value="PWJ42722.1"/>
    <property type="molecule type" value="Genomic_DNA"/>
</dbReference>
<dbReference type="GO" id="GO:0003700">
    <property type="term" value="F:DNA-binding transcription factor activity"/>
    <property type="evidence" value="ECO:0007669"/>
    <property type="project" value="InterPro"/>
</dbReference>
<gene>
    <name evidence="6" type="ORF">BC781_102267</name>
</gene>
<keyword evidence="4" id="KW-0812">Transmembrane</keyword>
<feature type="transmembrane region" description="Helical" evidence="4">
    <location>
        <begin position="170"/>
        <end position="195"/>
    </location>
</feature>
<feature type="transmembrane region" description="Helical" evidence="4">
    <location>
        <begin position="56"/>
        <end position="75"/>
    </location>
</feature>
<evidence type="ECO:0000313" key="7">
    <source>
        <dbReference type="Proteomes" id="UP000245535"/>
    </source>
</evidence>
<proteinExistence type="predicted"/>
<protein>
    <submittedName>
        <fullName evidence="6">AraC-like DNA-binding protein</fullName>
    </submittedName>
</protein>
<dbReference type="GO" id="GO:0043565">
    <property type="term" value="F:sequence-specific DNA binding"/>
    <property type="evidence" value="ECO:0007669"/>
    <property type="project" value="InterPro"/>
</dbReference>
<dbReference type="PROSITE" id="PS01124">
    <property type="entry name" value="HTH_ARAC_FAMILY_2"/>
    <property type="match status" value="1"/>
</dbReference>
<evidence type="ECO:0000256" key="1">
    <source>
        <dbReference type="ARBA" id="ARBA00023015"/>
    </source>
</evidence>
<name>A0A315ZBN9_SEDFL</name>
<dbReference type="OrthoDB" id="5492415at2"/>
<accession>A0A315ZBN9</accession>
<dbReference type="PROSITE" id="PS00041">
    <property type="entry name" value="HTH_ARAC_FAMILY_1"/>
    <property type="match status" value="1"/>
</dbReference>
<keyword evidence="1" id="KW-0805">Transcription regulation</keyword>
<feature type="transmembrane region" description="Helical" evidence="4">
    <location>
        <begin position="31"/>
        <end position="50"/>
    </location>
</feature>
<dbReference type="AlphaFoldDB" id="A0A315ZBN9"/>
<dbReference type="InterPro" id="IPR018062">
    <property type="entry name" value="HTH_AraC-typ_CS"/>
</dbReference>
<keyword evidence="7" id="KW-1185">Reference proteome</keyword>
<dbReference type="SMART" id="SM00342">
    <property type="entry name" value="HTH_ARAC"/>
    <property type="match status" value="1"/>
</dbReference>
<dbReference type="RefSeq" id="WP_109616851.1">
    <property type="nucleotide sequence ID" value="NZ_QGDO01000002.1"/>
</dbReference>
<comment type="caution">
    <text evidence="6">The sequence shown here is derived from an EMBL/GenBank/DDBJ whole genome shotgun (WGS) entry which is preliminary data.</text>
</comment>
<feature type="domain" description="HTH araC/xylS-type" evidence="5">
    <location>
        <begin position="274"/>
        <end position="378"/>
    </location>
</feature>
<dbReference type="Pfam" id="PF12833">
    <property type="entry name" value="HTH_18"/>
    <property type="match status" value="1"/>
</dbReference>
<dbReference type="PANTHER" id="PTHR43280:SF29">
    <property type="entry name" value="ARAC-FAMILY TRANSCRIPTIONAL REGULATOR"/>
    <property type="match status" value="1"/>
</dbReference>
<keyword evidence="4" id="KW-0472">Membrane</keyword>
<evidence type="ECO:0000259" key="5">
    <source>
        <dbReference type="PROSITE" id="PS01124"/>
    </source>
</evidence>
<feature type="transmembrane region" description="Helical" evidence="4">
    <location>
        <begin position="207"/>
        <end position="226"/>
    </location>
</feature>
<feature type="transmembrane region" description="Helical" evidence="4">
    <location>
        <begin position="125"/>
        <end position="149"/>
    </location>
</feature>
<dbReference type="Gene3D" id="1.10.10.60">
    <property type="entry name" value="Homeodomain-like"/>
    <property type="match status" value="2"/>
</dbReference>
<evidence type="ECO:0000313" key="6">
    <source>
        <dbReference type="EMBL" id="PWJ42722.1"/>
    </source>
</evidence>
<keyword evidence="2 6" id="KW-0238">DNA-binding</keyword>
<keyword evidence="3" id="KW-0804">Transcription</keyword>
<dbReference type="PANTHER" id="PTHR43280">
    <property type="entry name" value="ARAC-FAMILY TRANSCRIPTIONAL REGULATOR"/>
    <property type="match status" value="1"/>
</dbReference>
<dbReference type="Proteomes" id="UP000245535">
    <property type="component" value="Unassembled WGS sequence"/>
</dbReference>
<dbReference type="InterPro" id="IPR009057">
    <property type="entry name" value="Homeodomain-like_sf"/>
</dbReference>
<dbReference type="SUPFAM" id="SSF46689">
    <property type="entry name" value="Homeodomain-like"/>
    <property type="match status" value="1"/>
</dbReference>
<dbReference type="InterPro" id="IPR018060">
    <property type="entry name" value="HTH_AraC"/>
</dbReference>
<feature type="transmembrane region" description="Helical" evidence="4">
    <location>
        <begin position="87"/>
        <end position="105"/>
    </location>
</feature>
<sequence length="384" mass="44272">MREFLLHIGIVQCFFGAVVIFNKDRKRLSDYLLAAWLILAGVEGLVEYLYTKDLSSPVSIFLPLCSGPLLLLYTRNLIAIKQAWKKYDWLHFLPALIIFLIGFYLKDDLVMDEGKFFRVDDYLWFRLLVLVSYITSFFVYAVIVIILVINHNAKIRDSFSYSDGSVTLSWLRIILFSYLTINIIPVVWGFGAYFLSLNSRDMLLSPGVISNIGLVIFAFSITYYGAKQKALYHSDLYESEDDVEAEEKEEEEKKDVAKYERSGLKADDLKVYENKLIQYMEAQKPYLNSELNIQDLAEHLGISRHYLTQLLNTVIDKNFYTFVNEYRIDEVKKKLIDPSNSHLTILAIAFDCGFNSKSTFNSLFKQNTGKTPSVYRKEMSAAAS</sequence>
<dbReference type="InterPro" id="IPR020449">
    <property type="entry name" value="Tscrpt_reg_AraC-type_HTH"/>
</dbReference>
<evidence type="ECO:0000256" key="3">
    <source>
        <dbReference type="ARBA" id="ARBA00023163"/>
    </source>
</evidence>
<dbReference type="PRINTS" id="PR00032">
    <property type="entry name" value="HTHARAC"/>
</dbReference>
<evidence type="ECO:0000256" key="4">
    <source>
        <dbReference type="SAM" id="Phobius"/>
    </source>
</evidence>
<evidence type="ECO:0000256" key="2">
    <source>
        <dbReference type="ARBA" id="ARBA00023125"/>
    </source>
</evidence>